<dbReference type="PRINTS" id="PR00834">
    <property type="entry name" value="PROTEASES2C"/>
</dbReference>
<organism evidence="5 6">
    <name type="scientific">Nocardioides marinquilinus</name>
    <dbReference type="NCBI Taxonomy" id="1210400"/>
    <lineage>
        <taxon>Bacteria</taxon>
        <taxon>Bacillati</taxon>
        <taxon>Actinomycetota</taxon>
        <taxon>Actinomycetes</taxon>
        <taxon>Propionibacteriales</taxon>
        <taxon>Nocardioidaceae</taxon>
        <taxon>Nocardioides</taxon>
    </lineage>
</organism>
<evidence type="ECO:0000256" key="1">
    <source>
        <dbReference type="ARBA" id="ARBA00022553"/>
    </source>
</evidence>
<sequence>MATLVVELDGRTLRFGEPRLIRIGRSIDADVLLTAPSVSRVHAELRPVEDGWVLVDSGSQFGTFVEGARVHEQRIDRPTRVQCGPPARGSTFSVAVEQVAPAAPPTPVPVPSSAPPPTAPHPPPPQWGAPSDRLAAGPPGQPAPPALEHTQVLSLPRDTVGLPGARSGPDLLVVAQGREHRFRHPAQLRIGRAPDCEVVVDAPVVSRLHGLVAAVPGGWTFTDQSAEGSFDQGRRVRTTRFDERLDLRLGHPVAGPPLSLVPILSAAEEERRFARRRRNRVLVVVGAVVAVLALVAASAVTAVLLTRDGTGGVAGGGSSSSLDVLSSAELDSAKAATVLLIGETDDQGPYAGSGSIIRSDGLILTNAHVAQPTAEGLEENYGEVGRDDPDYLLVALVEGDDEPAAPEYRARPVQVDGVADAAVLEIYADADGNEVDTGTLDLPTMPIGDSGSLASGDDVTVLGFPGISGSTRLTVTTGVVSTFIDVDGLGPRSEIDTDARIAPGNSGGAAINNDAEIIGIPSALFDDGTSNVVSGRIRAIDAVRDLIEAAEAG</sequence>
<dbReference type="Pfam" id="PF00498">
    <property type="entry name" value="FHA"/>
    <property type="match status" value="2"/>
</dbReference>
<feature type="transmembrane region" description="Helical" evidence="3">
    <location>
        <begin position="281"/>
        <end position="305"/>
    </location>
</feature>
<name>A0ABP9Q135_9ACTN</name>
<keyword evidence="3" id="KW-0812">Transmembrane</keyword>
<dbReference type="SMART" id="SM00240">
    <property type="entry name" value="FHA"/>
    <property type="match status" value="2"/>
</dbReference>
<keyword evidence="3" id="KW-1133">Transmembrane helix</keyword>
<dbReference type="PANTHER" id="PTHR22939:SF129">
    <property type="entry name" value="SERINE PROTEASE HTRA2, MITOCHONDRIAL"/>
    <property type="match status" value="1"/>
</dbReference>
<feature type="domain" description="FHA" evidence="4">
    <location>
        <begin position="21"/>
        <end position="70"/>
    </location>
</feature>
<feature type="domain" description="FHA" evidence="4">
    <location>
        <begin position="188"/>
        <end position="236"/>
    </location>
</feature>
<dbReference type="InterPro" id="IPR009003">
    <property type="entry name" value="Peptidase_S1_PA"/>
</dbReference>
<proteinExistence type="predicted"/>
<evidence type="ECO:0000256" key="3">
    <source>
        <dbReference type="SAM" id="Phobius"/>
    </source>
</evidence>
<dbReference type="RefSeq" id="WP_345462865.1">
    <property type="nucleotide sequence ID" value="NZ_BAABKG010000005.1"/>
</dbReference>
<dbReference type="SUPFAM" id="SSF50494">
    <property type="entry name" value="Trypsin-like serine proteases"/>
    <property type="match status" value="1"/>
</dbReference>
<evidence type="ECO:0000259" key="4">
    <source>
        <dbReference type="PROSITE" id="PS50006"/>
    </source>
</evidence>
<dbReference type="InterPro" id="IPR000253">
    <property type="entry name" value="FHA_dom"/>
</dbReference>
<dbReference type="InterPro" id="IPR001940">
    <property type="entry name" value="Peptidase_S1C"/>
</dbReference>
<keyword evidence="6" id="KW-1185">Reference proteome</keyword>
<dbReference type="Gene3D" id="2.60.200.20">
    <property type="match status" value="2"/>
</dbReference>
<protein>
    <recommendedName>
        <fullName evidence="4">FHA domain-containing protein</fullName>
    </recommendedName>
</protein>
<keyword evidence="1" id="KW-0597">Phosphoprotein</keyword>
<dbReference type="Gene3D" id="2.40.10.120">
    <property type="match status" value="1"/>
</dbReference>
<dbReference type="PANTHER" id="PTHR22939">
    <property type="entry name" value="SERINE PROTEASE FAMILY S1C HTRA-RELATED"/>
    <property type="match status" value="1"/>
</dbReference>
<evidence type="ECO:0000256" key="2">
    <source>
        <dbReference type="SAM" id="MobiDB-lite"/>
    </source>
</evidence>
<evidence type="ECO:0000313" key="6">
    <source>
        <dbReference type="Proteomes" id="UP001500221"/>
    </source>
</evidence>
<dbReference type="PROSITE" id="PS50006">
    <property type="entry name" value="FHA_DOMAIN"/>
    <property type="match status" value="2"/>
</dbReference>
<dbReference type="SUPFAM" id="SSF49879">
    <property type="entry name" value="SMAD/FHA domain"/>
    <property type="match status" value="2"/>
</dbReference>
<gene>
    <name evidence="5" type="ORF">GCM10023340_39630</name>
</gene>
<dbReference type="Proteomes" id="UP001500221">
    <property type="component" value="Unassembled WGS sequence"/>
</dbReference>
<feature type="compositionally biased region" description="Pro residues" evidence="2">
    <location>
        <begin position="102"/>
        <end position="127"/>
    </location>
</feature>
<dbReference type="InterPro" id="IPR008984">
    <property type="entry name" value="SMAD_FHA_dom_sf"/>
</dbReference>
<keyword evidence="3" id="KW-0472">Membrane</keyword>
<dbReference type="EMBL" id="BAABKG010000005">
    <property type="protein sequence ID" value="GAA5155045.1"/>
    <property type="molecule type" value="Genomic_DNA"/>
</dbReference>
<accession>A0ABP9Q135</accession>
<dbReference type="Pfam" id="PF13365">
    <property type="entry name" value="Trypsin_2"/>
    <property type="match status" value="1"/>
</dbReference>
<reference evidence="6" key="1">
    <citation type="journal article" date="2019" name="Int. J. Syst. Evol. Microbiol.">
        <title>The Global Catalogue of Microorganisms (GCM) 10K type strain sequencing project: providing services to taxonomists for standard genome sequencing and annotation.</title>
        <authorList>
            <consortium name="The Broad Institute Genomics Platform"/>
            <consortium name="The Broad Institute Genome Sequencing Center for Infectious Disease"/>
            <person name="Wu L."/>
            <person name="Ma J."/>
        </authorList>
    </citation>
    <scope>NUCLEOTIDE SEQUENCE [LARGE SCALE GENOMIC DNA]</scope>
    <source>
        <strain evidence="6">JCM 18459</strain>
    </source>
</reference>
<feature type="region of interest" description="Disordered" evidence="2">
    <location>
        <begin position="102"/>
        <end position="147"/>
    </location>
</feature>
<evidence type="ECO:0000313" key="5">
    <source>
        <dbReference type="EMBL" id="GAA5155045.1"/>
    </source>
</evidence>
<comment type="caution">
    <text evidence="5">The sequence shown here is derived from an EMBL/GenBank/DDBJ whole genome shotgun (WGS) entry which is preliminary data.</text>
</comment>